<organism evidence="1 2">
    <name type="scientific">Eretmocerus hayati</name>
    <dbReference type="NCBI Taxonomy" id="131215"/>
    <lineage>
        <taxon>Eukaryota</taxon>
        <taxon>Metazoa</taxon>
        <taxon>Ecdysozoa</taxon>
        <taxon>Arthropoda</taxon>
        <taxon>Hexapoda</taxon>
        <taxon>Insecta</taxon>
        <taxon>Pterygota</taxon>
        <taxon>Neoptera</taxon>
        <taxon>Endopterygota</taxon>
        <taxon>Hymenoptera</taxon>
        <taxon>Apocrita</taxon>
        <taxon>Proctotrupomorpha</taxon>
        <taxon>Chalcidoidea</taxon>
        <taxon>Aphelinidae</taxon>
        <taxon>Aphelininae</taxon>
        <taxon>Eretmocerus</taxon>
    </lineage>
</organism>
<accession>A0ACC2PRI9</accession>
<name>A0ACC2PRI9_9HYME</name>
<comment type="caution">
    <text evidence="1">The sequence shown here is derived from an EMBL/GenBank/DDBJ whole genome shotgun (WGS) entry which is preliminary data.</text>
</comment>
<gene>
    <name evidence="1" type="ORF">QAD02_021825</name>
</gene>
<dbReference type="Proteomes" id="UP001239111">
    <property type="component" value="Chromosome 1"/>
</dbReference>
<dbReference type="EMBL" id="CM056741">
    <property type="protein sequence ID" value="KAJ8686032.1"/>
    <property type="molecule type" value="Genomic_DNA"/>
</dbReference>
<evidence type="ECO:0000313" key="2">
    <source>
        <dbReference type="Proteomes" id="UP001239111"/>
    </source>
</evidence>
<protein>
    <submittedName>
        <fullName evidence="1">Uncharacterized protein</fullName>
    </submittedName>
</protein>
<sequence>MKESKLDPKARASQDTRLIILGLKWKDAVRNPNLDNKTYEQISNRNTGFKVRHNHFSEGDKYAYGSGWRIPRTAIPTLNLPPAPLPSNNGNENNKRQSSPARYGKTYGRERIRLKSDVLLKQEAKFDLNSILKSYRITRPSTVYVTDAATQTDSLDADPNVLSQINETEVVFDGRYTYILSAEKNDQGPFNFNDIMAIDTVTLSGKVFCTHPDAQRGFPAARQGHCLFQYKEIDGSVKIVISGGWNGSEKFNDLWRLDDVSMQWICITSSKVPSICQVEYTRKDE</sequence>
<evidence type="ECO:0000313" key="1">
    <source>
        <dbReference type="EMBL" id="KAJ8686032.1"/>
    </source>
</evidence>
<proteinExistence type="predicted"/>
<keyword evidence="2" id="KW-1185">Reference proteome</keyword>
<reference evidence="1" key="1">
    <citation type="submission" date="2023-04" db="EMBL/GenBank/DDBJ databases">
        <title>A chromosome-level genome assembly of the parasitoid wasp Eretmocerus hayati.</title>
        <authorList>
            <person name="Zhong Y."/>
            <person name="Liu S."/>
            <person name="Liu Y."/>
        </authorList>
    </citation>
    <scope>NUCLEOTIDE SEQUENCE</scope>
    <source>
        <strain evidence="1">ZJU_SS_LIU_2023</strain>
    </source>
</reference>